<dbReference type="GeneID" id="18474842"/>
<dbReference type="KEGG" id="wse:WALSEDRAFT_63474"/>
<gene>
    <name evidence="1" type="ORF">WALSEDRAFT_63474</name>
</gene>
<dbReference type="EMBL" id="JH668228">
    <property type="protein sequence ID" value="EIM22265.1"/>
    <property type="molecule type" value="Genomic_DNA"/>
</dbReference>
<sequence>MLSSLQDLAGCVSDVIKKHTSFFTRKKSSEECTRKLSRRRLQAQPPRLTVNIDERSLPEKVQAGLEQRCHSYSSCGLIGLSPHSSSSSLTVTNKLREKSCDIANKGDFTSTTLTANTSIVKLVDFSGVDDDLHDFAMSQSPLTTFVMSFQDIVDLSQDFGGVEEDYEDGFDDDEKVPLSQRIKSLYGVDAS</sequence>
<reference evidence="1 2" key="1">
    <citation type="journal article" date="2012" name="Fungal Genet. Biol.">
        <title>The genome of the xerotolerant mold Wallemia sebi reveals adaptations to osmotic stress and suggests cryptic sexual reproduction.</title>
        <authorList>
            <person name="Padamsee M."/>
            <person name="Kumar T.K.A."/>
            <person name="Riley R."/>
            <person name="Binder M."/>
            <person name="Boyd A."/>
            <person name="Calvo A.M."/>
            <person name="Furukawa K."/>
            <person name="Hesse C."/>
            <person name="Hohmann S."/>
            <person name="James T.Y."/>
            <person name="LaButti K."/>
            <person name="Lapidus A."/>
            <person name="Lindquist E."/>
            <person name="Lucas S."/>
            <person name="Miller K."/>
            <person name="Shantappa S."/>
            <person name="Grigoriev I.V."/>
            <person name="Hibbett D.S."/>
            <person name="McLaughlin D.J."/>
            <person name="Spatafora J.W."/>
            <person name="Aime M.C."/>
        </authorList>
    </citation>
    <scope>NUCLEOTIDE SEQUENCE [LARGE SCALE GENOMIC DNA]</scope>
    <source>
        <strain evidence="2">ATCC MYA-4683 / CBS 633.66</strain>
    </source>
</reference>
<dbReference type="AlphaFoldDB" id="I4YE73"/>
<protein>
    <submittedName>
        <fullName evidence="1">Uncharacterized protein</fullName>
    </submittedName>
</protein>
<dbReference type="InParanoid" id="I4YE73"/>
<organism evidence="1 2">
    <name type="scientific">Wallemia mellicola (strain ATCC MYA-4683 / CBS 633.66)</name>
    <name type="common">Wallemia sebi (CBS 633.66)</name>
    <dbReference type="NCBI Taxonomy" id="671144"/>
    <lineage>
        <taxon>Eukaryota</taxon>
        <taxon>Fungi</taxon>
        <taxon>Dikarya</taxon>
        <taxon>Basidiomycota</taxon>
        <taxon>Wallemiomycotina</taxon>
        <taxon>Wallemiomycetes</taxon>
        <taxon>Wallemiales</taxon>
        <taxon>Wallemiaceae</taxon>
        <taxon>Wallemia</taxon>
    </lineage>
</organism>
<name>I4YE73_WALMC</name>
<accession>I4YE73</accession>
<evidence type="ECO:0000313" key="2">
    <source>
        <dbReference type="Proteomes" id="UP000005242"/>
    </source>
</evidence>
<proteinExistence type="predicted"/>
<dbReference type="Proteomes" id="UP000005242">
    <property type="component" value="Unassembled WGS sequence"/>
</dbReference>
<keyword evidence="2" id="KW-1185">Reference proteome</keyword>
<evidence type="ECO:0000313" key="1">
    <source>
        <dbReference type="EMBL" id="EIM22265.1"/>
    </source>
</evidence>
<dbReference type="HOGENOM" id="CLU_1422455_0_0_1"/>
<dbReference type="RefSeq" id="XP_006957528.1">
    <property type="nucleotide sequence ID" value="XM_006957466.1"/>
</dbReference>